<proteinExistence type="predicted"/>
<gene>
    <name evidence="3" type="ORF">Goshw_028835</name>
</gene>
<evidence type="ECO:0000256" key="1">
    <source>
        <dbReference type="SAM" id="Phobius"/>
    </source>
</evidence>
<organism evidence="3 4">
    <name type="scientific">Gossypium schwendimanii</name>
    <name type="common">Cotton</name>
    <dbReference type="NCBI Taxonomy" id="34291"/>
    <lineage>
        <taxon>Eukaryota</taxon>
        <taxon>Viridiplantae</taxon>
        <taxon>Streptophyta</taxon>
        <taxon>Embryophyta</taxon>
        <taxon>Tracheophyta</taxon>
        <taxon>Spermatophyta</taxon>
        <taxon>Magnoliopsida</taxon>
        <taxon>eudicotyledons</taxon>
        <taxon>Gunneridae</taxon>
        <taxon>Pentapetalae</taxon>
        <taxon>rosids</taxon>
        <taxon>malvids</taxon>
        <taxon>Malvales</taxon>
        <taxon>Malvaceae</taxon>
        <taxon>Malvoideae</taxon>
        <taxon>Gossypium</taxon>
    </lineage>
</organism>
<dbReference type="Proteomes" id="UP000593576">
    <property type="component" value="Unassembled WGS sequence"/>
</dbReference>
<reference evidence="3 4" key="1">
    <citation type="journal article" date="2019" name="Genome Biol. Evol.">
        <title>Insights into the evolution of the New World diploid cottons (Gossypium, subgenus Houzingenia) based on genome sequencing.</title>
        <authorList>
            <person name="Grover C.E."/>
            <person name="Arick M.A. 2nd"/>
            <person name="Thrash A."/>
            <person name="Conover J.L."/>
            <person name="Sanders W.S."/>
            <person name="Peterson D.G."/>
            <person name="Frelichowski J.E."/>
            <person name="Scheffler J.A."/>
            <person name="Scheffler B.E."/>
            <person name="Wendel J.F."/>
        </authorList>
    </citation>
    <scope>NUCLEOTIDE SEQUENCE [LARGE SCALE GENOMIC DNA]</scope>
    <source>
        <strain evidence="3">1</strain>
        <tissue evidence="3">Leaf</tissue>
    </source>
</reference>
<dbReference type="AlphaFoldDB" id="A0A7J9LCU7"/>
<name>A0A7J9LCU7_GOSSC</name>
<feature type="domain" description="RNase H type-1" evidence="2">
    <location>
        <begin position="116"/>
        <end position="197"/>
    </location>
</feature>
<evidence type="ECO:0000313" key="3">
    <source>
        <dbReference type="EMBL" id="MBA0856467.1"/>
    </source>
</evidence>
<dbReference type="PANTHER" id="PTHR47074">
    <property type="entry name" value="BNAC02G40300D PROTEIN"/>
    <property type="match status" value="1"/>
</dbReference>
<dbReference type="GO" id="GO:0004523">
    <property type="term" value="F:RNA-DNA hybrid ribonuclease activity"/>
    <property type="evidence" value="ECO:0007669"/>
    <property type="project" value="InterPro"/>
</dbReference>
<keyword evidence="1" id="KW-0812">Transmembrane</keyword>
<dbReference type="InterPro" id="IPR052929">
    <property type="entry name" value="RNase_H-like_EbsB-rel"/>
</dbReference>
<evidence type="ECO:0000313" key="4">
    <source>
        <dbReference type="Proteomes" id="UP000593576"/>
    </source>
</evidence>
<dbReference type="Pfam" id="PF13456">
    <property type="entry name" value="RVT_3"/>
    <property type="match status" value="1"/>
</dbReference>
<evidence type="ECO:0000259" key="2">
    <source>
        <dbReference type="Pfam" id="PF13456"/>
    </source>
</evidence>
<dbReference type="OrthoDB" id="1748820at2759"/>
<dbReference type="EMBL" id="JABFAF010000005">
    <property type="protein sequence ID" value="MBA0856467.1"/>
    <property type="molecule type" value="Genomic_DNA"/>
</dbReference>
<keyword evidence="1" id="KW-1133">Transmembrane helix</keyword>
<comment type="caution">
    <text evidence="3">The sequence shown here is derived from an EMBL/GenBank/DDBJ whole genome shotgun (WGS) entry which is preliminary data.</text>
</comment>
<dbReference type="PANTHER" id="PTHR47074:SF61">
    <property type="entry name" value="RNASE H TYPE-1 DOMAIN-CONTAINING PROTEIN"/>
    <property type="match status" value="1"/>
</dbReference>
<protein>
    <recommendedName>
        <fullName evidence="2">RNase H type-1 domain-containing protein</fullName>
    </recommendedName>
</protein>
<keyword evidence="4" id="KW-1185">Reference proteome</keyword>
<dbReference type="GO" id="GO:0003676">
    <property type="term" value="F:nucleic acid binding"/>
    <property type="evidence" value="ECO:0007669"/>
    <property type="project" value="InterPro"/>
</dbReference>
<sequence length="200" mass="23247">MEHLFRECEFIKQILQEVGLDISHINANHTWKQWLASFFYMNNIKVCATMVISIWAVWYNRNRLQQEGKKRRVQKVVGFIRAYLLELEQVNSLTETRINPREEFWRPPKAEQVKANFDAAFSQQDMTATARIIIRNHEGFTIGAYTYPLGRIGNPTTVEAMAYLQAIIFGEKKMGFRDLVVEGDALTVIKKLKSDSVDRS</sequence>
<feature type="transmembrane region" description="Helical" evidence="1">
    <location>
        <begin position="38"/>
        <end position="59"/>
    </location>
</feature>
<dbReference type="InterPro" id="IPR002156">
    <property type="entry name" value="RNaseH_domain"/>
</dbReference>
<accession>A0A7J9LCU7</accession>
<keyword evidence="1" id="KW-0472">Membrane</keyword>
<feature type="non-terminal residue" evidence="3">
    <location>
        <position position="200"/>
    </location>
</feature>